<dbReference type="FunFam" id="3.40.605.10:FF:000012">
    <property type="entry name" value="NAD-dependent succinate-semialdehyde dehydrogenase"/>
    <property type="match status" value="1"/>
</dbReference>
<dbReference type="InterPro" id="IPR015590">
    <property type="entry name" value="Aldehyde_DH_dom"/>
</dbReference>
<sequence length="470" mass="50838">MESINPVTGEPLDEYETHDTDDIDTALSNAETAFDDWSQQSIAHRGTLLQKTAERLDERVEEYAELMTREMGKPIEQARAEVKKCAWVCEYYAETAAEHLQDEVIESDPDARTLVSYEPLGPILAIMPWNFPFWQAFRFIAPNLAAGNVGLLKHASNVPGCALAIEAVLEDAGLPEGVFQTLLISSSEVDPIIEDDRVAGVTLTGSEGAGRAVGRKAGEQLKPSVLELGGSDPFVVLDDAPIEATAERGAFARLQNTGQSCIAAKRFIVHDAVYDEFVDAFVDEVEALTVGDPMDEATDIGPMARPDLREDLDDQIERTLDAGAELLTGGEAVDGEGAYYQPTVLTEVPSDSAAATEETFGPVASVTRVSDEQEAIEVANDTDFGLGASVWTSDLDRGEAFARRFEAGLCFVNELVKSDPRLPFGGVKNSGYGRELSRHGIREFVNAKTIWVQHGLGEGETGDDSYAGVE</sequence>
<dbReference type="PANTHER" id="PTHR43217:SF1">
    <property type="entry name" value="SUCCINATE SEMIALDEHYDE DEHYDROGENASE [NAD(P)+] SAD"/>
    <property type="match status" value="1"/>
</dbReference>
<comment type="caution">
    <text evidence="5">The sequence shown here is derived from an EMBL/GenBank/DDBJ whole genome shotgun (WGS) entry which is preliminary data.</text>
</comment>
<keyword evidence="2" id="KW-0521">NADP</keyword>
<name>A0ABD6D7C5_9EURY</name>
<dbReference type="InterPro" id="IPR047110">
    <property type="entry name" value="GABD/Sad-like"/>
</dbReference>
<dbReference type="EMBL" id="JBHUDM010000002">
    <property type="protein sequence ID" value="MFD1642022.1"/>
    <property type="molecule type" value="Genomic_DNA"/>
</dbReference>
<evidence type="ECO:0000256" key="2">
    <source>
        <dbReference type="ARBA" id="ARBA00022857"/>
    </source>
</evidence>
<reference evidence="5 6" key="1">
    <citation type="journal article" date="2019" name="Int. J. Syst. Evol. Microbiol.">
        <title>The Global Catalogue of Microorganisms (GCM) 10K type strain sequencing project: providing services to taxonomists for standard genome sequencing and annotation.</title>
        <authorList>
            <consortium name="The Broad Institute Genomics Platform"/>
            <consortium name="The Broad Institute Genome Sequencing Center for Infectious Disease"/>
            <person name="Wu L."/>
            <person name="Ma J."/>
        </authorList>
    </citation>
    <scope>NUCLEOTIDE SEQUENCE [LARGE SCALE GENOMIC DNA]</scope>
    <source>
        <strain evidence="5 6">CGMCC 1.10593</strain>
    </source>
</reference>
<feature type="domain" description="Aldehyde dehydrogenase" evidence="4">
    <location>
        <begin position="1"/>
        <end position="450"/>
    </location>
</feature>
<dbReference type="Gene3D" id="3.40.605.10">
    <property type="entry name" value="Aldehyde Dehydrogenase, Chain A, domain 1"/>
    <property type="match status" value="1"/>
</dbReference>
<organism evidence="5 6">
    <name type="scientific">Halohasta litorea</name>
    <dbReference type="NCBI Taxonomy" id="869891"/>
    <lineage>
        <taxon>Archaea</taxon>
        <taxon>Methanobacteriati</taxon>
        <taxon>Methanobacteriota</taxon>
        <taxon>Stenosarchaea group</taxon>
        <taxon>Halobacteria</taxon>
        <taxon>Halobacteriales</taxon>
        <taxon>Haloferacaceae</taxon>
        <taxon>Halohasta</taxon>
    </lineage>
</organism>
<dbReference type="Gene3D" id="3.40.309.10">
    <property type="entry name" value="Aldehyde Dehydrogenase, Chain A, domain 2"/>
    <property type="match status" value="1"/>
</dbReference>
<proteinExistence type="inferred from homology"/>
<accession>A0ABD6D7C5</accession>
<dbReference type="GO" id="GO:0016491">
    <property type="term" value="F:oxidoreductase activity"/>
    <property type="evidence" value="ECO:0007669"/>
    <property type="project" value="UniProtKB-KW"/>
</dbReference>
<keyword evidence="3" id="KW-0560">Oxidoreductase</keyword>
<gene>
    <name evidence="5" type="ORF">ACFSBW_09075</name>
</gene>
<dbReference type="AlphaFoldDB" id="A0ABD6D7C5"/>
<dbReference type="FunFam" id="3.40.309.10:FF:000010">
    <property type="entry name" value="Gamma-aminobutyraldehyde dehydrogenase"/>
    <property type="match status" value="1"/>
</dbReference>
<dbReference type="InterPro" id="IPR044148">
    <property type="entry name" value="ALDH_GabD1-like"/>
</dbReference>
<protein>
    <submittedName>
        <fullName evidence="5">NAD-dependent succinate-semialdehyde dehydrogenase</fullName>
    </submittedName>
</protein>
<dbReference type="InterPro" id="IPR016161">
    <property type="entry name" value="Ald_DH/histidinol_DH"/>
</dbReference>
<dbReference type="InterPro" id="IPR016160">
    <property type="entry name" value="Ald_DH_CS_CYS"/>
</dbReference>
<dbReference type="Pfam" id="PF00171">
    <property type="entry name" value="Aldedh"/>
    <property type="match status" value="1"/>
</dbReference>
<evidence type="ECO:0000313" key="6">
    <source>
        <dbReference type="Proteomes" id="UP001597052"/>
    </source>
</evidence>
<keyword evidence="6" id="KW-1185">Reference proteome</keyword>
<evidence type="ECO:0000256" key="3">
    <source>
        <dbReference type="ARBA" id="ARBA00023002"/>
    </source>
</evidence>
<evidence type="ECO:0000313" key="5">
    <source>
        <dbReference type="EMBL" id="MFD1642022.1"/>
    </source>
</evidence>
<dbReference type="SUPFAM" id="SSF53720">
    <property type="entry name" value="ALDH-like"/>
    <property type="match status" value="1"/>
</dbReference>
<dbReference type="Proteomes" id="UP001597052">
    <property type="component" value="Unassembled WGS sequence"/>
</dbReference>
<dbReference type="InterPro" id="IPR016163">
    <property type="entry name" value="Ald_DH_C"/>
</dbReference>
<dbReference type="RefSeq" id="WP_256395602.1">
    <property type="nucleotide sequence ID" value="NZ_JANHDJ010000002.1"/>
</dbReference>
<dbReference type="CDD" id="cd07100">
    <property type="entry name" value="ALDH_SSADH1_GabD1"/>
    <property type="match status" value="1"/>
</dbReference>
<evidence type="ECO:0000259" key="4">
    <source>
        <dbReference type="Pfam" id="PF00171"/>
    </source>
</evidence>
<dbReference type="PROSITE" id="PS00070">
    <property type="entry name" value="ALDEHYDE_DEHYDR_CYS"/>
    <property type="match status" value="1"/>
</dbReference>
<dbReference type="PANTHER" id="PTHR43217">
    <property type="entry name" value="SUCCINATE SEMIALDEHYDE DEHYDROGENASE [NAD(P)+] SAD"/>
    <property type="match status" value="1"/>
</dbReference>
<evidence type="ECO:0000256" key="1">
    <source>
        <dbReference type="ARBA" id="ARBA00009986"/>
    </source>
</evidence>
<comment type="similarity">
    <text evidence="1">Belongs to the aldehyde dehydrogenase family.</text>
</comment>
<dbReference type="InterPro" id="IPR016162">
    <property type="entry name" value="Ald_DH_N"/>
</dbReference>